<sequence length="106" mass="11837">MYTVRSACASGDYRRIRPEKRPCSHLTVKVRQGVDLSLRACLSDEALVLFVACMRVAGWLRDDEQGCQAGAKKRMSWGDSTGLTHSEINTAARVCRDLYAEVLTEQ</sequence>
<comment type="caution">
    <text evidence="1">The sequence shown here is derived from an EMBL/GenBank/DDBJ whole genome shotgun (WGS) entry which is preliminary data.</text>
</comment>
<name>A0AAV7U6T9_PLEWA</name>
<dbReference type="Proteomes" id="UP001066276">
    <property type="component" value="Chromosome 3_1"/>
</dbReference>
<keyword evidence="2" id="KW-1185">Reference proteome</keyword>
<protein>
    <submittedName>
        <fullName evidence="1">Uncharacterized protein</fullName>
    </submittedName>
</protein>
<gene>
    <name evidence="1" type="ORF">NDU88_000874</name>
</gene>
<dbReference type="EMBL" id="JANPWB010000005">
    <property type="protein sequence ID" value="KAJ1184064.1"/>
    <property type="molecule type" value="Genomic_DNA"/>
</dbReference>
<evidence type="ECO:0000313" key="1">
    <source>
        <dbReference type="EMBL" id="KAJ1184064.1"/>
    </source>
</evidence>
<evidence type="ECO:0000313" key="2">
    <source>
        <dbReference type="Proteomes" id="UP001066276"/>
    </source>
</evidence>
<organism evidence="1 2">
    <name type="scientific">Pleurodeles waltl</name>
    <name type="common">Iberian ribbed newt</name>
    <dbReference type="NCBI Taxonomy" id="8319"/>
    <lineage>
        <taxon>Eukaryota</taxon>
        <taxon>Metazoa</taxon>
        <taxon>Chordata</taxon>
        <taxon>Craniata</taxon>
        <taxon>Vertebrata</taxon>
        <taxon>Euteleostomi</taxon>
        <taxon>Amphibia</taxon>
        <taxon>Batrachia</taxon>
        <taxon>Caudata</taxon>
        <taxon>Salamandroidea</taxon>
        <taxon>Salamandridae</taxon>
        <taxon>Pleurodelinae</taxon>
        <taxon>Pleurodeles</taxon>
    </lineage>
</organism>
<proteinExistence type="predicted"/>
<reference evidence="1" key="1">
    <citation type="journal article" date="2022" name="bioRxiv">
        <title>Sequencing and chromosome-scale assembly of the giantPleurodeles waltlgenome.</title>
        <authorList>
            <person name="Brown T."/>
            <person name="Elewa A."/>
            <person name="Iarovenko S."/>
            <person name="Subramanian E."/>
            <person name="Araus A.J."/>
            <person name="Petzold A."/>
            <person name="Susuki M."/>
            <person name="Suzuki K.-i.T."/>
            <person name="Hayashi T."/>
            <person name="Toyoda A."/>
            <person name="Oliveira C."/>
            <person name="Osipova E."/>
            <person name="Leigh N.D."/>
            <person name="Simon A."/>
            <person name="Yun M.H."/>
        </authorList>
    </citation>
    <scope>NUCLEOTIDE SEQUENCE</scope>
    <source>
        <strain evidence="1">20211129_DDA</strain>
        <tissue evidence="1">Liver</tissue>
    </source>
</reference>
<dbReference type="AlphaFoldDB" id="A0AAV7U6T9"/>
<accession>A0AAV7U6T9</accession>